<dbReference type="AlphaFoldDB" id="A0A0F3NBQ2"/>
<evidence type="ECO:0000259" key="13">
    <source>
        <dbReference type="Pfam" id="PF00662"/>
    </source>
</evidence>
<accession>A0A0F3NBQ2</accession>
<dbReference type="PATRIC" id="fig|1359152.3.peg.1351"/>
<sequence>MICAMKDHLVILQVLLPLLSATVCSLLRCRVSLIQMFTCGVVAGSFLISLLLFFQVYSGQPIVYKVGGWGLPYGIELRVDLLSATMMLLVTFIGVMSTIYGIYPSRKEIPAEKVSKFYAAFLLSFGGLLGILVSNDAFNVYVFLEVASISAYVLVAMGVHKGSLVSSFEYLIIGTVGATFYLLGIGFLYAATGTLNMGNMFMMLQELPVDRTVYIGVFFVLLGLVMKAALYPFHGWLVRAYSSSPAFIAVFLSGTATKVMIYLMIRIVYGVFGANLVFTELPFGKMLLAVAALAIIVASVLAAMSKGISDVLSYSSVANIACVIFAISVNTYAGLAAAVTYMVSHSVAKSALFMVSGGISYHFGRGNVEKCLSLSRVLPGITAAYVLLSLSLVGMPPTMGFVAKWHMLSSFVSARAWEGILALSVGSVCSVIYTWKVIEYLYFTPRMVEKCANDIAIKTPKAMTLCMWVMACIGLAVGAYPIPLTAISEQIASTLCQIS</sequence>
<comment type="caution">
    <text evidence="14">The sequence shown here is derived from an EMBL/GenBank/DDBJ whole genome shotgun (WGS) entry which is preliminary data.</text>
</comment>
<dbReference type="InterPro" id="IPR003918">
    <property type="entry name" value="NADH_UbQ_OxRdtase"/>
</dbReference>
<evidence type="ECO:0000256" key="11">
    <source>
        <dbReference type="SAM" id="Phobius"/>
    </source>
</evidence>
<dbReference type="GO" id="GO:0008137">
    <property type="term" value="F:NADH dehydrogenase (ubiquinone) activity"/>
    <property type="evidence" value="ECO:0007669"/>
    <property type="project" value="InterPro"/>
</dbReference>
<evidence type="ECO:0000259" key="12">
    <source>
        <dbReference type="Pfam" id="PF00361"/>
    </source>
</evidence>
<dbReference type="InterPro" id="IPR050586">
    <property type="entry name" value="CPA3_Na-H_Antiporter_D"/>
</dbReference>
<evidence type="ECO:0000313" key="14">
    <source>
        <dbReference type="EMBL" id="KJV65127.1"/>
    </source>
</evidence>
<gene>
    <name evidence="14" type="ORF">APHMUC_1293</name>
</gene>
<evidence type="ECO:0000256" key="8">
    <source>
        <dbReference type="ARBA" id="ARBA00031571"/>
    </source>
</evidence>
<dbReference type="PRINTS" id="PR01437">
    <property type="entry name" value="NUOXDRDTASE4"/>
</dbReference>
<feature type="transmembrane region" description="Helical" evidence="11">
    <location>
        <begin position="419"/>
        <end position="442"/>
    </location>
</feature>
<dbReference type="InterPro" id="IPR001516">
    <property type="entry name" value="Proton_antipo_N"/>
</dbReference>
<dbReference type="EMBL" id="LANV01000001">
    <property type="protein sequence ID" value="KJV65127.1"/>
    <property type="molecule type" value="Genomic_DNA"/>
</dbReference>
<keyword evidence="14" id="KW-0830">Ubiquinone</keyword>
<protein>
    <recommendedName>
        <fullName evidence="3">NADH-quinone oxidoreductase subunit L</fullName>
    </recommendedName>
    <alternativeName>
        <fullName evidence="8">NADH dehydrogenase I subunit L</fullName>
    </alternativeName>
    <alternativeName>
        <fullName evidence="9">NDH-1 subunit L</fullName>
    </alternativeName>
</protein>
<dbReference type="PANTHER" id="PTHR42703">
    <property type="entry name" value="NADH DEHYDROGENASE"/>
    <property type="match status" value="1"/>
</dbReference>
<dbReference type="GO" id="GO:0042773">
    <property type="term" value="P:ATP synthesis coupled electron transport"/>
    <property type="evidence" value="ECO:0007669"/>
    <property type="project" value="InterPro"/>
</dbReference>
<dbReference type="GO" id="GO:0005886">
    <property type="term" value="C:plasma membrane"/>
    <property type="evidence" value="ECO:0007669"/>
    <property type="project" value="UniProtKB-SubCell"/>
</dbReference>
<keyword evidence="6 11" id="KW-1133">Transmembrane helix</keyword>
<keyword evidence="7 11" id="KW-0472">Membrane</keyword>
<feature type="transmembrane region" description="Helical" evidence="11">
    <location>
        <begin position="115"/>
        <end position="133"/>
    </location>
</feature>
<proteinExistence type="inferred from homology"/>
<name>A0A0F3NBQ2_ANAPH</name>
<feature type="transmembrane region" description="Helical" evidence="11">
    <location>
        <begin position="347"/>
        <end position="364"/>
    </location>
</feature>
<feature type="domain" description="NADH:quinone oxidoreductase/Mrp antiporter transmembrane" evidence="12">
    <location>
        <begin position="134"/>
        <end position="428"/>
    </location>
</feature>
<evidence type="ECO:0000256" key="1">
    <source>
        <dbReference type="ARBA" id="ARBA00004651"/>
    </source>
</evidence>
<feature type="transmembrane region" description="Helical" evidence="11">
    <location>
        <begin position="35"/>
        <end position="58"/>
    </location>
</feature>
<evidence type="ECO:0000256" key="5">
    <source>
        <dbReference type="ARBA" id="ARBA00022692"/>
    </source>
</evidence>
<evidence type="ECO:0000256" key="4">
    <source>
        <dbReference type="ARBA" id="ARBA00022475"/>
    </source>
</evidence>
<feature type="domain" description="NADH-Ubiquinone oxidoreductase (complex I) chain 5 N-terminal" evidence="13">
    <location>
        <begin position="74"/>
        <end position="102"/>
    </location>
</feature>
<organism evidence="14 15">
    <name type="scientific">Anaplasma phagocytophilum str. ApMUC09</name>
    <dbReference type="NCBI Taxonomy" id="1359152"/>
    <lineage>
        <taxon>Bacteria</taxon>
        <taxon>Pseudomonadati</taxon>
        <taxon>Pseudomonadota</taxon>
        <taxon>Alphaproteobacteria</taxon>
        <taxon>Rickettsiales</taxon>
        <taxon>Anaplasmataceae</taxon>
        <taxon>Anaplasma</taxon>
        <taxon>phagocytophilum group</taxon>
    </lineage>
</organism>
<comment type="subcellular location">
    <subcellularLocation>
        <location evidence="1">Cell membrane</location>
        <topology evidence="1">Multi-pass membrane protein</topology>
    </subcellularLocation>
    <subcellularLocation>
        <location evidence="10">Membrane</location>
        <topology evidence="10">Multi-pass membrane protein</topology>
    </subcellularLocation>
</comment>
<feature type="transmembrane region" description="Helical" evidence="11">
    <location>
        <begin position="316"/>
        <end position="341"/>
    </location>
</feature>
<feature type="transmembrane region" description="Helical" evidence="11">
    <location>
        <begin position="212"/>
        <end position="230"/>
    </location>
</feature>
<feature type="transmembrane region" description="Helical" evidence="11">
    <location>
        <begin position="462"/>
        <end position="482"/>
    </location>
</feature>
<dbReference type="PANTHER" id="PTHR42703:SF1">
    <property type="entry name" value="NA(+)_H(+) ANTIPORTER SUBUNIT D1"/>
    <property type="match status" value="1"/>
</dbReference>
<feature type="transmembrane region" description="Helical" evidence="11">
    <location>
        <begin position="171"/>
        <end position="191"/>
    </location>
</feature>
<evidence type="ECO:0000256" key="6">
    <source>
        <dbReference type="ARBA" id="ARBA00022989"/>
    </source>
</evidence>
<evidence type="ECO:0000256" key="9">
    <source>
        <dbReference type="ARBA" id="ARBA00032795"/>
    </source>
</evidence>
<dbReference type="Pfam" id="PF00662">
    <property type="entry name" value="Proton_antipo_N"/>
    <property type="match status" value="1"/>
</dbReference>
<evidence type="ECO:0000256" key="10">
    <source>
        <dbReference type="RuleBase" id="RU000320"/>
    </source>
</evidence>
<dbReference type="NCBIfam" id="NF009305">
    <property type="entry name" value="PRK12662.1"/>
    <property type="match status" value="1"/>
</dbReference>
<evidence type="ECO:0000256" key="3">
    <source>
        <dbReference type="ARBA" id="ARBA00019904"/>
    </source>
</evidence>
<keyword evidence="5 10" id="KW-0812">Transmembrane</keyword>
<reference evidence="14 15" key="1">
    <citation type="submission" date="2015-02" db="EMBL/GenBank/DDBJ databases">
        <title>Genome Sequencing of Rickettsiales.</title>
        <authorList>
            <person name="Daugherty S.C."/>
            <person name="Su Q."/>
            <person name="Abolude K."/>
            <person name="Beier-Sexton M."/>
            <person name="Carlyon J.A."/>
            <person name="Carter R."/>
            <person name="Day N.P."/>
            <person name="Dumler S.J."/>
            <person name="Dyachenko V."/>
            <person name="Godinez A."/>
            <person name="Kurtti T.J."/>
            <person name="Lichay M."/>
            <person name="Mullins K.E."/>
            <person name="Ott S."/>
            <person name="Pappas-Brown V."/>
            <person name="Paris D.H."/>
            <person name="Patel P."/>
            <person name="Richards A.L."/>
            <person name="Sadzewicz L."/>
            <person name="Sears K."/>
            <person name="Seidman D."/>
            <person name="Sengamalay N."/>
            <person name="Stenos J."/>
            <person name="Tallon L.J."/>
            <person name="Vincent G."/>
            <person name="Fraser C.M."/>
            <person name="Munderloh U."/>
            <person name="Dunning-Hotopp J.C."/>
        </authorList>
    </citation>
    <scope>NUCLEOTIDE SEQUENCE [LARGE SCALE GENOMIC DNA]</scope>
    <source>
        <strain evidence="14 15">ApMUC09</strain>
    </source>
</reference>
<dbReference type="Pfam" id="PF00361">
    <property type="entry name" value="Proton_antipo_M"/>
    <property type="match status" value="1"/>
</dbReference>
<feature type="transmembrane region" description="Helical" evidence="11">
    <location>
        <begin position="284"/>
        <end position="304"/>
    </location>
</feature>
<dbReference type="InterPro" id="IPR001750">
    <property type="entry name" value="ND/Mrp_TM"/>
</dbReference>
<keyword evidence="4" id="KW-1003">Cell membrane</keyword>
<comment type="similarity">
    <text evidence="2">Belongs to the CPA3 antiporters (TC 2.A.63) subunit D family.</text>
</comment>
<feature type="transmembrane region" description="Helical" evidence="11">
    <location>
        <begin position="376"/>
        <end position="399"/>
    </location>
</feature>
<evidence type="ECO:0000256" key="7">
    <source>
        <dbReference type="ARBA" id="ARBA00023136"/>
    </source>
</evidence>
<dbReference type="Proteomes" id="UP000033441">
    <property type="component" value="Unassembled WGS sequence"/>
</dbReference>
<feature type="transmembrane region" description="Helical" evidence="11">
    <location>
        <begin position="79"/>
        <end position="103"/>
    </location>
</feature>
<evidence type="ECO:0000313" key="15">
    <source>
        <dbReference type="Proteomes" id="UP000033441"/>
    </source>
</evidence>
<feature type="transmembrane region" description="Helical" evidence="11">
    <location>
        <begin position="140"/>
        <end position="159"/>
    </location>
</feature>
<evidence type="ECO:0000256" key="2">
    <source>
        <dbReference type="ARBA" id="ARBA00005346"/>
    </source>
</evidence>